<proteinExistence type="predicted"/>
<dbReference type="SUPFAM" id="SSF102114">
    <property type="entry name" value="Radical SAM enzymes"/>
    <property type="match status" value="1"/>
</dbReference>
<organism evidence="1 2">
    <name type="scientific">phage Lak_Megaphage_Sonny</name>
    <dbReference type="NCBI Taxonomy" id="3109229"/>
    <lineage>
        <taxon>Viruses</taxon>
        <taxon>Duplodnaviria</taxon>
        <taxon>Heunggongvirae</taxon>
        <taxon>Uroviricota</taxon>
        <taxon>Caudoviricetes</taxon>
        <taxon>Caudoviricetes code 15 clade</taxon>
    </lineage>
</organism>
<evidence type="ECO:0000313" key="1">
    <source>
        <dbReference type="EMBL" id="WQJ53840.1"/>
    </source>
</evidence>
<dbReference type="InterPro" id="IPR013785">
    <property type="entry name" value="Aldolase_TIM"/>
</dbReference>
<accession>A0ABZ0Z3Q1</accession>
<reference evidence="1 2" key="1">
    <citation type="submission" date="2023-11" db="EMBL/GenBank/DDBJ databases">
        <authorList>
            <person name="Cook R."/>
            <person name="Crisci M."/>
            <person name="Pye H."/>
            <person name="Adriaenssens E."/>
            <person name="Santini J."/>
        </authorList>
    </citation>
    <scope>NUCLEOTIDE SEQUENCE [LARGE SCALE GENOMIC DNA]</scope>
    <source>
        <strain evidence="1">Lak_Megaphage_Sonny</strain>
    </source>
</reference>
<dbReference type="InterPro" id="IPR058240">
    <property type="entry name" value="rSAM_sf"/>
</dbReference>
<dbReference type="Proteomes" id="UP001358193">
    <property type="component" value="Segment"/>
</dbReference>
<name>A0ABZ0Z3Q1_9CAUD</name>
<keyword evidence="2" id="KW-1185">Reference proteome</keyword>
<protein>
    <recommendedName>
        <fullName evidence="3">Radical SAM superfamily protein</fullName>
    </recommendedName>
</protein>
<dbReference type="Gene3D" id="3.20.20.70">
    <property type="entry name" value="Aldolase class I"/>
    <property type="match status" value="1"/>
</dbReference>
<evidence type="ECO:0000313" key="2">
    <source>
        <dbReference type="Proteomes" id="UP001358193"/>
    </source>
</evidence>
<evidence type="ECO:0008006" key="3">
    <source>
        <dbReference type="Google" id="ProtNLM"/>
    </source>
</evidence>
<dbReference type="EMBL" id="OR769223">
    <property type="protein sequence ID" value="WQJ53840.1"/>
    <property type="molecule type" value="Genomic_DNA"/>
</dbReference>
<sequence>MDTLFKNAYFGKSFMMIGDELNFCFNCAYCRANDNKKLHYHILPSEINPYFINIPVAVNCFYGDPMLQIENTKYLLKQLENAHHKGPVFIITKGDVSLMDNEQYDLDLHIGLSTCGLGAENFDGGYWERFLKNCEYCHKHNYAFHIEFRPIIKNVNDSDESFKAVIEQASKYNVAIGYCGLQVSDNLKERLKEKEIVFEPYSEYGFSLKKFISKEIEDKFISMTNQYNVEIHKKTSCIVSSQKNKRDYNAHYYRPNEVGCKSCPNEKICSEFHSHMYIDMQYLKDLIPFDFEVVDETGHICSLYANGLCKFPSNDCLNISGKFIKINEKITTSDVRIIKWLTGMTVIAEFEEIPYINKKWIK</sequence>